<accession>A0ABW8P4M4</accession>
<reference evidence="1 2" key="1">
    <citation type="submission" date="2024-02" db="EMBL/GenBank/DDBJ databases">
        <title>Comparative Genomic Analysis of Flavobacterium Species Causing Columnaris Disease of Freshwater Fish in Thailand: Insights into Virulence and Resistance Mechanisms.</title>
        <authorList>
            <person name="Nguyen D."/>
            <person name="Chokmangmeepisarn P."/>
            <person name="Khianchaikhan K."/>
            <person name="Morishita M."/>
            <person name="Bunnoy A."/>
            <person name="Rodkhum C."/>
        </authorList>
    </citation>
    <scope>NUCLEOTIDE SEQUENCE [LARGE SCALE GENOMIC DNA]</scope>
    <source>
        <strain evidence="1 2">CNRT2201</strain>
    </source>
</reference>
<dbReference type="EMBL" id="JAZGZP010000001">
    <property type="protein sequence ID" value="MFK6999477.1"/>
    <property type="molecule type" value="Genomic_DNA"/>
</dbReference>
<keyword evidence="2" id="KW-1185">Reference proteome</keyword>
<protein>
    <recommendedName>
        <fullName evidence="3">WG containing repeat-containing protein</fullName>
    </recommendedName>
</protein>
<evidence type="ECO:0008006" key="3">
    <source>
        <dbReference type="Google" id="ProtNLM"/>
    </source>
</evidence>
<name>A0ABW8P4M4_9FLAO</name>
<proteinExistence type="predicted"/>
<evidence type="ECO:0000313" key="1">
    <source>
        <dbReference type="EMBL" id="MFK6999477.1"/>
    </source>
</evidence>
<gene>
    <name evidence="1" type="ORF">V3I07_01065</name>
</gene>
<evidence type="ECO:0000313" key="2">
    <source>
        <dbReference type="Proteomes" id="UP001621706"/>
    </source>
</evidence>
<dbReference type="Proteomes" id="UP001621706">
    <property type="component" value="Unassembled WGS sequence"/>
</dbReference>
<sequence>MLKHLIKIIFLFHLNAYTQKVFENKNITNIIIEDNGIRFFKKTKNNTYNRIDLDIQLASQDKSFNYEWFENNDNISYDEMAGTDYVIKKEDIIPIEKNKLLQQLKHKTFSVIDDDNNRYSYFFAHPSYFLQVNYDLDDEKFKKYNSEIYGDFISTDTKACDYYIIDLGQKKFIIYIDGINEAIICNTKKGLKMFSEKLNFETFSKNPINFNELAELSNPKYIRSHFLQKYFIKKNVNHKYIVKDRYDQTVLNQEFDTLQFKRYFIVGKIKDEYKIYNGYLKKLPLQKAKSVYEYNNGLEVIQDNKLTIYDIDGNILSEKFPHPIDFGCGLMSYWEDFFLTQKDSLYNNLHFLKVIKHKHNYNSVQKNYILKNIPVLSKIYFGDYKLTSYYDSRPKYNNFYYNHNLLIVKMDNKYGLYLLPDLEIENTTENKNFNQLQMNPDNLLEKEIELQNLIPVNYDSISVKTDRIIFSKDGLFGIYGINKEPEFKILKPETNNYYRVTDVNDRKGWLSFYEKKVFWDN</sequence>
<dbReference type="RefSeq" id="WP_405344039.1">
    <property type="nucleotide sequence ID" value="NZ_JAZGZP010000001.1"/>
</dbReference>
<organism evidence="1 2">
    <name type="scientific">Flavobacterium oreochromis</name>
    <dbReference type="NCBI Taxonomy" id="2906078"/>
    <lineage>
        <taxon>Bacteria</taxon>
        <taxon>Pseudomonadati</taxon>
        <taxon>Bacteroidota</taxon>
        <taxon>Flavobacteriia</taxon>
        <taxon>Flavobacteriales</taxon>
        <taxon>Flavobacteriaceae</taxon>
        <taxon>Flavobacterium</taxon>
    </lineage>
</organism>
<comment type="caution">
    <text evidence="1">The sequence shown here is derived from an EMBL/GenBank/DDBJ whole genome shotgun (WGS) entry which is preliminary data.</text>
</comment>